<dbReference type="Gene3D" id="1.10.1300.10">
    <property type="entry name" value="3'5'-cyclic nucleotide phosphodiesterase, catalytic domain"/>
    <property type="match status" value="1"/>
</dbReference>
<keyword evidence="8" id="KW-1185">Reference proteome</keyword>
<dbReference type="GO" id="GO:0004114">
    <property type="term" value="F:3',5'-cyclic-nucleotide phosphodiesterase activity"/>
    <property type="evidence" value="ECO:0007669"/>
    <property type="project" value="InterPro"/>
</dbReference>
<feature type="compositionally biased region" description="Low complexity" evidence="3">
    <location>
        <begin position="485"/>
        <end position="496"/>
    </location>
</feature>
<dbReference type="EMBL" id="CAICTM010000628">
    <property type="protein sequence ID" value="CAB9514054.1"/>
    <property type="molecule type" value="Genomic_DNA"/>
</dbReference>
<dbReference type="InterPro" id="IPR029787">
    <property type="entry name" value="Nucleotide_cyclase"/>
</dbReference>
<feature type="compositionally biased region" description="Polar residues" evidence="3">
    <location>
        <begin position="39"/>
        <end position="58"/>
    </location>
</feature>
<feature type="compositionally biased region" description="Low complexity" evidence="3">
    <location>
        <begin position="406"/>
        <end position="438"/>
    </location>
</feature>
<dbReference type="PANTHER" id="PTHR11347">
    <property type="entry name" value="CYCLIC NUCLEOTIDE PHOSPHODIESTERASE"/>
    <property type="match status" value="1"/>
</dbReference>
<gene>
    <name evidence="7" type="ORF">SEMRO_629_G178170.1</name>
</gene>
<feature type="domain" description="PDEase" evidence="6">
    <location>
        <begin position="1439"/>
        <end position="1790"/>
    </location>
</feature>
<evidence type="ECO:0000256" key="3">
    <source>
        <dbReference type="SAM" id="MobiDB-lite"/>
    </source>
</evidence>
<feature type="compositionally biased region" description="Acidic residues" evidence="3">
    <location>
        <begin position="1383"/>
        <end position="1399"/>
    </location>
</feature>
<dbReference type="Pfam" id="PF00211">
    <property type="entry name" value="Guanylate_cyc"/>
    <property type="match status" value="1"/>
</dbReference>
<dbReference type="PROSITE" id="PS51845">
    <property type="entry name" value="PDEASE_I_2"/>
    <property type="match status" value="1"/>
</dbReference>
<feature type="compositionally biased region" description="Basic and acidic residues" evidence="3">
    <location>
        <begin position="269"/>
        <end position="278"/>
    </location>
</feature>
<feature type="compositionally biased region" description="Polar residues" evidence="3">
    <location>
        <begin position="122"/>
        <end position="137"/>
    </location>
</feature>
<feature type="region of interest" description="Disordered" evidence="3">
    <location>
        <begin position="1378"/>
        <end position="1399"/>
    </location>
</feature>
<feature type="compositionally biased region" description="Basic and acidic residues" evidence="3">
    <location>
        <begin position="146"/>
        <end position="165"/>
    </location>
</feature>
<dbReference type="CDD" id="cd07302">
    <property type="entry name" value="CHD"/>
    <property type="match status" value="1"/>
</dbReference>
<evidence type="ECO:0000256" key="2">
    <source>
        <dbReference type="ARBA" id="ARBA00022801"/>
    </source>
</evidence>
<dbReference type="GO" id="GO:0035556">
    <property type="term" value="P:intracellular signal transduction"/>
    <property type="evidence" value="ECO:0007669"/>
    <property type="project" value="InterPro"/>
</dbReference>
<feature type="compositionally biased region" description="Polar residues" evidence="3">
    <location>
        <begin position="1930"/>
        <end position="1943"/>
    </location>
</feature>
<evidence type="ECO:0000259" key="6">
    <source>
        <dbReference type="PROSITE" id="PS51845"/>
    </source>
</evidence>
<dbReference type="GO" id="GO:0009190">
    <property type="term" value="P:cyclic nucleotide biosynthetic process"/>
    <property type="evidence" value="ECO:0007669"/>
    <property type="project" value="InterPro"/>
</dbReference>
<feature type="compositionally biased region" description="Basic and acidic residues" evidence="3">
    <location>
        <begin position="176"/>
        <end position="213"/>
    </location>
</feature>
<feature type="compositionally biased region" description="Basic residues" evidence="3">
    <location>
        <begin position="214"/>
        <end position="225"/>
    </location>
</feature>
<dbReference type="Proteomes" id="UP001153069">
    <property type="component" value="Unassembled WGS sequence"/>
</dbReference>
<keyword evidence="4" id="KW-1133">Transmembrane helix</keyword>
<evidence type="ECO:0000259" key="5">
    <source>
        <dbReference type="PROSITE" id="PS50125"/>
    </source>
</evidence>
<evidence type="ECO:0000313" key="8">
    <source>
        <dbReference type="Proteomes" id="UP001153069"/>
    </source>
</evidence>
<accession>A0A9N8E941</accession>
<dbReference type="SUPFAM" id="SSF55073">
    <property type="entry name" value="Nucleotide cyclase"/>
    <property type="match status" value="1"/>
</dbReference>
<feature type="compositionally biased region" description="Low complexity" evidence="3">
    <location>
        <begin position="1"/>
        <end position="28"/>
    </location>
</feature>
<feature type="region of interest" description="Disordered" evidence="3">
    <location>
        <begin position="1248"/>
        <end position="1344"/>
    </location>
</feature>
<feature type="domain" description="Guanylate cyclase" evidence="5">
    <location>
        <begin position="1071"/>
        <end position="1199"/>
    </location>
</feature>
<feature type="compositionally biased region" description="Polar residues" evidence="3">
    <location>
        <begin position="513"/>
        <end position="523"/>
    </location>
</feature>
<sequence>MRARPAQAQAQAIPTDIPTDIPTTSTASKKPKPSPGLQRRNTSESTRIQPQPQPGLQRTLTSDTTTSNSKTTSTNTTSQNNNNKVVDVSLKNKLDASEKRRISSRRRLAAEHRSSSDRSITHNHTGGMDNSQNSHKSLASVRTHLSQKEMKVRDERVRAVEDSFASHKRASLQRQLSDKLIQEQQEKLQEMEEEEIRQARQEEEDARRAFDTKKKQRYSRSKQVKAKQQENQQQQDKQKEPPQPRRSSMKKSIQVHQQSSEVSPKNHQHLQEHMEQKKQKQSQFQQMKIKQLQEQSFQQQLQKGHQLKQEEQKRRQQAFIQQQTQQHLLDDSSSSSSSSDDESDDDSDESSGSSASGAEETTTEGSNKNDNNDNNNDKSQKKKREQFLDEEDDICSDIRLSDDSSDNSSSLSSSIGTTTSSGDAGSSSSSSESSSSSGAEKKKVAPQTKQLQSSSRSRRRRRTDDDNSSKRRIMSSSSGAHTFRSVSSSVAPSHASGGEVSDSSKQQQQQQQPGGDSSNNNQPYHHGRSLYGRNLTNFPKPTNAALALKRVPTNTNNNNNTTNNNKCSIADKEERERFWRAFLTSPKFKVRALVLLAIGVGIVVGLVNFAIGRTVEANPQWKFQHHAVIALNETAHRLQSTTKAVHDLAYNLQQELLAANVSWPLVTAQNLKRHALTLAHYKHIRSVIVAPLVAPKQWKRFQQYADRVLDQQQDYIDSLPPKKQQRYQNVFLRWDASKFEEPGDLEETIFVPWQQSQTNPKQYYARPAYSNAKIVQDWYDYDEQEDDDVEGVWESISRGRTRNETNSAANNNNPVLMLRRPTASELAARNGTASSSSAKNFDYLLQPMVGTVVVEKRLLRPNRFEQQVVALLAVQLRWDLMLQDALGSAFASLFPPEGTSGNQNELSNTHVAVVAELQDRCTGATIRRYNVPIPHARPEGDRRRMPPSRSIVATEGRDQMQDDSSLLGAMVEENIDPADSSSIPTETRCPKATFWKLLLYPTDGLNDALVEHDWELYEIIMTWLLLYSFVCAVVFYRLYESKLNEEIQEQHWQEEMENEEVDPDEVASAVTVLVMDIAGWQEWAATKTPSEVVCFITSLLHATDQLAKEHKVVKVKTVGSSMVYASGRPKHALALARFVRDVVVSFQQWTAELEPTYGPGTLELKLKGALETGTLDRRLLIRQGSKVNGNAIHKASLLEESCTGGQILMSSQFAHTLRQYGRAKWIQPSEKNPETFYMVFNAVSKLRDGSGHSSRRLMKDGSVHSTRRLSGHSARNLLSGSNHSRRTLDRSGFNQSKRSLASASIQLSKVPGDQDLPKRSDSPPPLAGMEQTGEHHPPPIELIDVSNSDMDDVEYGEESSSNPSATALDLGYEEMEPRTFNHDDEDDEYESDEDEDYDDDVSNASLEQKQMVLEMAQKKERLIEWSIDLLTRCLEEILAARTTQNSMKALASVEDQLGTGSNILEQCKEFISIPIFSQSELRERKQPGSIPMTDAASKQLRDYVTKIADSYSDHAFHNFEHAANVTACLRKMYNKLMGSEFTRRRSSNKAGIMNEHSGRSLFSSISVGHSTSYGIKTDPLIKFSIIFCALIHDADHPGVPNQLLIDENSPMAAVYKKKSIAEQNSVEFSWSLLMRPEYVDLRAAIYCNEKEIKRFRQVIVNCVLATDLHDPDLQTLRKARWAKAFAEEGQAVATAKPTKRGPRRGNTKSMDYPRKRQPPGAAASNSMLDALRQAATQASMSLSSRPKDDINRKGTIVLEHLLQAADISHTMQNWKVYLKWNERLFDEFFETFESGRSGLDPATTWYQGELDFFDFIVIPLAKKLSSCGIFEEAGEELLENAISNRQEWESKGHEVLQVYVAHYRESHVHHVQQQARDNGENSEIAVEGVETLESARPGQRDSNGTLMALSRRSTASSLTPIRSSEDQDENASTTGTTEKQMQDSQLGLKLALLPDAAPDAAAIGNASVADTLSDDDDGDTNSQFPDLDIVYAVLENADDPDDFFSYTLLTPKQLRKRKERQEKQENVTLGSKDVMRERRRRIRRQTGASAVASAGFGVAGRRISRGNSFHSRSSFISLNSDVSEVQVDGDTPIKRQTTMF</sequence>
<keyword evidence="2" id="KW-0378">Hydrolase</keyword>
<feature type="compositionally biased region" description="Low complexity" evidence="3">
    <location>
        <begin position="317"/>
        <end position="338"/>
    </location>
</feature>
<feature type="region of interest" description="Disordered" evidence="3">
    <location>
        <begin position="1894"/>
        <end position="1943"/>
    </location>
</feature>
<reference evidence="7" key="1">
    <citation type="submission" date="2020-06" db="EMBL/GenBank/DDBJ databases">
        <authorList>
            <consortium name="Plant Systems Biology data submission"/>
        </authorList>
    </citation>
    <scope>NUCLEOTIDE SEQUENCE</scope>
    <source>
        <strain evidence="7">D6</strain>
    </source>
</reference>
<dbReference type="InterPro" id="IPR002073">
    <property type="entry name" value="PDEase_catalytic_dom"/>
</dbReference>
<name>A0A9N8E941_9STRA</name>
<evidence type="ECO:0000256" key="1">
    <source>
        <dbReference type="ARBA" id="ARBA00022723"/>
    </source>
</evidence>
<feature type="compositionally biased region" description="Low complexity" evidence="3">
    <location>
        <begin position="350"/>
        <end position="374"/>
    </location>
</feature>
<feature type="compositionally biased region" description="Low complexity" evidence="3">
    <location>
        <begin position="59"/>
        <end position="83"/>
    </location>
</feature>
<dbReference type="SMART" id="SM00044">
    <property type="entry name" value="CYCc"/>
    <property type="match status" value="1"/>
</dbReference>
<protein>
    <submittedName>
        <fullName evidence="7">Inhibited 3',5'-cyclic phosphodiesterase B</fullName>
    </submittedName>
</protein>
<dbReference type="InterPro" id="IPR001054">
    <property type="entry name" value="A/G_cyclase"/>
</dbReference>
<keyword evidence="4" id="KW-0812">Transmembrane</keyword>
<dbReference type="Pfam" id="PF00233">
    <property type="entry name" value="PDEase_I"/>
    <property type="match status" value="1"/>
</dbReference>
<feature type="region of interest" description="Disordered" evidence="3">
    <location>
        <begin position="1"/>
        <end position="538"/>
    </location>
</feature>
<comment type="caution">
    <text evidence="7">The sequence shown here is derived from an EMBL/GenBank/DDBJ whole genome shotgun (WGS) entry which is preliminary data.</text>
</comment>
<dbReference type="Gene3D" id="3.30.70.1230">
    <property type="entry name" value="Nucleotide cyclase"/>
    <property type="match status" value="1"/>
</dbReference>
<dbReference type="SUPFAM" id="SSF109604">
    <property type="entry name" value="HD-domain/PDEase-like"/>
    <property type="match status" value="1"/>
</dbReference>
<proteinExistence type="predicted"/>
<feature type="compositionally biased region" description="Basic and acidic residues" evidence="3">
    <location>
        <begin position="90"/>
        <end position="101"/>
    </location>
</feature>
<evidence type="ECO:0000313" key="7">
    <source>
        <dbReference type="EMBL" id="CAB9514054.1"/>
    </source>
</evidence>
<feature type="compositionally biased region" description="Acidic residues" evidence="3">
    <location>
        <begin position="339"/>
        <end position="349"/>
    </location>
</feature>
<dbReference type="SMART" id="SM00471">
    <property type="entry name" value="HDc"/>
    <property type="match status" value="1"/>
</dbReference>
<organism evidence="7 8">
    <name type="scientific">Seminavis robusta</name>
    <dbReference type="NCBI Taxonomy" id="568900"/>
    <lineage>
        <taxon>Eukaryota</taxon>
        <taxon>Sar</taxon>
        <taxon>Stramenopiles</taxon>
        <taxon>Ochrophyta</taxon>
        <taxon>Bacillariophyta</taxon>
        <taxon>Bacillariophyceae</taxon>
        <taxon>Bacillariophycidae</taxon>
        <taxon>Naviculales</taxon>
        <taxon>Naviculaceae</taxon>
        <taxon>Seminavis</taxon>
    </lineage>
</organism>
<feature type="transmembrane region" description="Helical" evidence="4">
    <location>
        <begin position="592"/>
        <end position="611"/>
    </location>
</feature>
<keyword evidence="1" id="KW-0479">Metal-binding</keyword>
<dbReference type="GO" id="GO:0046872">
    <property type="term" value="F:metal ion binding"/>
    <property type="evidence" value="ECO:0007669"/>
    <property type="project" value="UniProtKB-KW"/>
</dbReference>
<dbReference type="PROSITE" id="PS50125">
    <property type="entry name" value="GUANYLATE_CYCLASE_2"/>
    <property type="match status" value="1"/>
</dbReference>
<feature type="compositionally biased region" description="Polar residues" evidence="3">
    <location>
        <begin position="1292"/>
        <end position="1307"/>
    </location>
</feature>
<feature type="compositionally biased region" description="Basic residues" evidence="3">
    <location>
        <begin position="1697"/>
        <end position="1706"/>
    </location>
</feature>
<feature type="compositionally biased region" description="Polar residues" evidence="3">
    <location>
        <begin position="1900"/>
        <end position="1922"/>
    </location>
</feature>
<feature type="compositionally biased region" description="Low complexity" evidence="3">
    <location>
        <begin position="281"/>
        <end position="304"/>
    </location>
</feature>
<dbReference type="InterPro" id="IPR036971">
    <property type="entry name" value="PDEase_catalytic_dom_sf"/>
</dbReference>
<keyword evidence="4" id="KW-0472">Membrane</keyword>
<feature type="compositionally biased region" description="Polar residues" evidence="3">
    <location>
        <begin position="250"/>
        <end position="265"/>
    </location>
</feature>
<feature type="compositionally biased region" description="Basic and acidic residues" evidence="3">
    <location>
        <begin position="108"/>
        <end position="120"/>
    </location>
</feature>
<dbReference type="InterPro" id="IPR003607">
    <property type="entry name" value="HD/PDEase_dom"/>
</dbReference>
<feature type="region of interest" description="Disordered" evidence="3">
    <location>
        <begin position="1690"/>
        <end position="1724"/>
    </location>
</feature>
<feature type="transmembrane region" description="Helical" evidence="4">
    <location>
        <begin position="1019"/>
        <end position="1039"/>
    </location>
</feature>
<evidence type="ECO:0000256" key="4">
    <source>
        <dbReference type="SAM" id="Phobius"/>
    </source>
</evidence>